<comment type="caution">
    <text evidence="1">The sequence shown here is derived from an EMBL/GenBank/DDBJ whole genome shotgun (WGS) entry which is preliminary data.</text>
</comment>
<organism evidence="1 2">
    <name type="scientific">Candidatus Marsarchaeota G1 archaeon OSP_C</name>
    <dbReference type="NCBI Taxonomy" id="1978154"/>
    <lineage>
        <taxon>Archaea</taxon>
        <taxon>Candidatus Marsarchaeota</taxon>
        <taxon>Candidatus Marsarchaeota group 1</taxon>
    </lineage>
</organism>
<evidence type="ECO:0000313" key="1">
    <source>
        <dbReference type="EMBL" id="PSN88972.1"/>
    </source>
</evidence>
<protein>
    <submittedName>
        <fullName evidence="1">Uncharacterized protein</fullName>
    </submittedName>
</protein>
<evidence type="ECO:0000313" key="2">
    <source>
        <dbReference type="Proteomes" id="UP000241473"/>
    </source>
</evidence>
<sequence length="191" mass="21207">MIKTKKLAVAFTIFALVVLGIIAVFLTHPSHPQPIGVKQVDSTLGGTWLSENDESFTFSVLANGSIRITYFNGGVQTIPPNYKGEIGGLQDFGPGIADKGGFIEYFKQVNSTATLTIVALRVSNAEAHLFIQGLNTIPPPIKLQKYKGYLYFFDGNSLTAVYDYKYIIYITWVREYVAQQQLIKLLNYLAN</sequence>
<dbReference type="Proteomes" id="UP000241473">
    <property type="component" value="Unassembled WGS sequence"/>
</dbReference>
<name>A0A2R6ARG4_9ARCH</name>
<gene>
    <name evidence="1" type="ORF">B9Q00_03150</name>
</gene>
<dbReference type="AlphaFoldDB" id="A0A2R6ARG4"/>
<dbReference type="EMBL" id="NEXB01000010">
    <property type="protein sequence ID" value="PSN88972.1"/>
    <property type="molecule type" value="Genomic_DNA"/>
</dbReference>
<accession>A0A2R6ARG4</accession>
<reference evidence="1 2" key="1">
    <citation type="submission" date="2017-04" db="EMBL/GenBank/DDBJ databases">
        <title>Novel microbial lineages endemic to geothermal iron-oxide mats fill important gaps in the evolutionary history of Archaea.</title>
        <authorList>
            <person name="Jay Z.J."/>
            <person name="Beam J.P."/>
            <person name="Dlakic M."/>
            <person name="Rusch D.B."/>
            <person name="Kozubal M.A."/>
            <person name="Inskeep W.P."/>
        </authorList>
    </citation>
    <scope>NUCLEOTIDE SEQUENCE [LARGE SCALE GENOMIC DNA]</scope>
    <source>
        <strain evidence="1">OSP_C</strain>
    </source>
</reference>
<proteinExistence type="predicted"/>